<evidence type="ECO:0000256" key="1">
    <source>
        <dbReference type="ARBA" id="ARBA00004141"/>
    </source>
</evidence>
<dbReference type="AlphaFoldDB" id="A0A7X0VH78"/>
<evidence type="ECO:0000256" key="3">
    <source>
        <dbReference type="ARBA" id="ARBA00022989"/>
    </source>
</evidence>
<dbReference type="NCBIfam" id="TIGR01593">
    <property type="entry name" value="holin_tox_secr"/>
    <property type="match status" value="1"/>
</dbReference>
<dbReference type="Proteomes" id="UP000547209">
    <property type="component" value="Unassembled WGS sequence"/>
</dbReference>
<dbReference type="GO" id="GO:0016020">
    <property type="term" value="C:membrane"/>
    <property type="evidence" value="ECO:0007669"/>
    <property type="project" value="UniProtKB-SubCell"/>
</dbReference>
<evidence type="ECO:0000256" key="4">
    <source>
        <dbReference type="ARBA" id="ARBA00023136"/>
    </source>
</evidence>
<dbReference type="Pfam" id="PF05105">
    <property type="entry name" value="Phage_holin_4_1"/>
    <property type="match status" value="1"/>
</dbReference>
<dbReference type="EMBL" id="JACJVP010000042">
    <property type="protein sequence ID" value="MBB6673855.1"/>
    <property type="molecule type" value="Genomic_DNA"/>
</dbReference>
<keyword evidence="4" id="KW-0472">Membrane</keyword>
<comment type="subcellular location">
    <subcellularLocation>
        <location evidence="1">Membrane</location>
        <topology evidence="1">Multi-pass membrane protein</topology>
    </subcellularLocation>
</comment>
<proteinExistence type="inferred from homology"/>
<comment type="caution">
    <text evidence="6">The sequence shown here is derived from an EMBL/GenBank/DDBJ whole genome shotgun (WGS) entry which is preliminary data.</text>
</comment>
<keyword evidence="2" id="KW-0812">Transmembrane</keyword>
<name>A0A7X0VH78_9BACL</name>
<keyword evidence="7" id="KW-1185">Reference proteome</keyword>
<organism evidence="6 7">
    <name type="scientific">Cohnella nanjingensis</name>
    <dbReference type="NCBI Taxonomy" id="1387779"/>
    <lineage>
        <taxon>Bacteria</taxon>
        <taxon>Bacillati</taxon>
        <taxon>Bacillota</taxon>
        <taxon>Bacilli</taxon>
        <taxon>Bacillales</taxon>
        <taxon>Paenibacillaceae</taxon>
        <taxon>Cohnella</taxon>
    </lineage>
</organism>
<accession>A0A7X0VH78</accession>
<evidence type="ECO:0000256" key="5">
    <source>
        <dbReference type="ARBA" id="ARBA00023600"/>
    </source>
</evidence>
<comment type="similarity">
    <text evidence="5">Belongs to the bacteriophage holin family. Cp-1 holin subfamily.</text>
</comment>
<reference evidence="6 7" key="1">
    <citation type="submission" date="2020-08" db="EMBL/GenBank/DDBJ databases">
        <title>Cohnella phylogeny.</title>
        <authorList>
            <person name="Dunlap C."/>
        </authorList>
    </citation>
    <scope>NUCLEOTIDE SEQUENCE [LARGE SCALE GENOMIC DNA]</scope>
    <source>
        <strain evidence="6 7">DSM 28246</strain>
    </source>
</reference>
<evidence type="ECO:0000256" key="2">
    <source>
        <dbReference type="ARBA" id="ARBA00022692"/>
    </source>
</evidence>
<sequence>MFAYGHWPETLTVLLIVMALDYLTGVTAAVREGSGLSSQVGFWGLWRKGLMLLVILLAHRIDILFGTEMAMGGAIYFYLANELLSVLENAGRIGLPIPDRLRRAVKILRDRADDEDRRPPGRS</sequence>
<evidence type="ECO:0000313" key="6">
    <source>
        <dbReference type="EMBL" id="MBB6673855.1"/>
    </source>
</evidence>
<evidence type="ECO:0000313" key="7">
    <source>
        <dbReference type="Proteomes" id="UP000547209"/>
    </source>
</evidence>
<protein>
    <submittedName>
        <fullName evidence="6">Phage holin family protein</fullName>
    </submittedName>
</protein>
<dbReference type="InterPro" id="IPR006480">
    <property type="entry name" value="Phage_holin_4_1"/>
</dbReference>
<keyword evidence="3" id="KW-1133">Transmembrane helix</keyword>
<gene>
    <name evidence="6" type="ORF">H7C19_24535</name>
</gene>